<evidence type="ECO:0000313" key="1">
    <source>
        <dbReference type="Ensembl" id="ENSOKIP00005057815.1"/>
    </source>
</evidence>
<dbReference type="GO" id="GO:0005794">
    <property type="term" value="C:Golgi apparatus"/>
    <property type="evidence" value="ECO:0007669"/>
    <property type="project" value="TreeGrafter"/>
</dbReference>
<proteinExistence type="predicted"/>
<dbReference type="PANTHER" id="PTHR33638:SF1">
    <property type="entry name" value="SELENOPROTEIN H"/>
    <property type="match status" value="1"/>
</dbReference>
<dbReference type="InterPro" id="IPR052674">
    <property type="entry name" value="SelWTH-like"/>
</dbReference>
<dbReference type="GeneTree" id="ENSGT00940000175691"/>
<dbReference type="AlphaFoldDB" id="A0A8C7HHJ6"/>
<reference evidence="1" key="2">
    <citation type="submission" date="2025-09" db="UniProtKB">
        <authorList>
            <consortium name="Ensembl"/>
        </authorList>
    </citation>
    <scope>IDENTIFICATION</scope>
</reference>
<name>A0A8C7HHJ6_ONCKI</name>
<evidence type="ECO:0000313" key="2">
    <source>
        <dbReference type="Proteomes" id="UP000694557"/>
    </source>
</evidence>
<dbReference type="Proteomes" id="UP000694557">
    <property type="component" value="Unassembled WGS sequence"/>
</dbReference>
<accession>A0A8C7HHJ6</accession>
<organism evidence="1 2">
    <name type="scientific">Oncorhynchus kisutch</name>
    <name type="common">Coho salmon</name>
    <name type="synonym">Salmo kisutch</name>
    <dbReference type="NCBI Taxonomy" id="8019"/>
    <lineage>
        <taxon>Eukaryota</taxon>
        <taxon>Metazoa</taxon>
        <taxon>Chordata</taxon>
        <taxon>Craniata</taxon>
        <taxon>Vertebrata</taxon>
        <taxon>Euteleostomi</taxon>
        <taxon>Actinopterygii</taxon>
        <taxon>Neopterygii</taxon>
        <taxon>Teleostei</taxon>
        <taxon>Protacanthopterygii</taxon>
        <taxon>Salmoniformes</taxon>
        <taxon>Salmonidae</taxon>
        <taxon>Salmoninae</taxon>
        <taxon>Oncorhynchus</taxon>
    </lineage>
</organism>
<keyword evidence="2" id="KW-1185">Reference proteome</keyword>
<evidence type="ECO:0008006" key="3">
    <source>
        <dbReference type="Google" id="ProtNLM"/>
    </source>
</evidence>
<dbReference type="PANTHER" id="PTHR33638">
    <property type="entry name" value="SELENOPROTEIN H"/>
    <property type="match status" value="1"/>
</dbReference>
<sequence length="110" mass="12163">MKVLTVYLFWTGRGSKRKANNKAETEEETLVIERKRCAEGVRDALLAARPDLIVVLNPQKPRKKSLEVTLVEGGKGVCLWTGIKIGPPARLKFPEPAIVVAALEEALKNE</sequence>
<protein>
    <recommendedName>
        <fullName evidence="3">Selenoprotein H</fullName>
    </recommendedName>
</protein>
<reference evidence="1" key="1">
    <citation type="submission" date="2025-08" db="UniProtKB">
        <authorList>
            <consortium name="Ensembl"/>
        </authorList>
    </citation>
    <scope>IDENTIFICATION</scope>
</reference>
<dbReference type="Ensembl" id="ENSOKIT00005061471.1">
    <property type="protein sequence ID" value="ENSOKIP00005057815.1"/>
    <property type="gene ID" value="ENSOKIG00005024808.1"/>
</dbReference>